<evidence type="ECO:0000256" key="10">
    <source>
        <dbReference type="ARBA" id="ARBA00040899"/>
    </source>
</evidence>
<accession>A0A8J2SCG7</accession>
<keyword evidence="3" id="KW-0282">Flagellum</keyword>
<comment type="function">
    <text evidence="11">Component of the nexin-dynein regulatory complex (N-DRC), a key regulator of ciliary/flagellar motility which maintains the alignment and integrity of the distal axoneme and regulates microtubule sliding in motile axonemes. Plays a critical role in the assembly of N-DRC and also stabilizes the assembly of multiple inner dynein arms and radial spokes. Coassembles with DRC1 to form a central scaffold needed for assembly of the N-DRC and its attachment to the outer doublet microtubules.</text>
</comment>
<dbReference type="OrthoDB" id="7760980at2759"/>
<sequence>MQLIVQLGEQDLVVRTGPNATLGNLLDMVASRINTFDYILKSSRKMLGGPRRLNLEELLSDGSVLLLLPRMLGGALLGKSLKGRTPGLDLEEKFMRQREYDAQNQKYQVARNELNRRMEQERANAQINQLKIQNQWRKIMRLAKVESLRKGIEILSQNHERDVDRKDAIIQMLDRDLEEAEGQFHMSLRSHLQNVDHLIDLQDTRLLKSEQEFEHELCTLEVEFQAEKGAIVKQHVANERELHDVIAAIDREEQEHGADTKQEHDQLGEEIRNRNLEEINMLRIGLDSEIEDLEQHFETAHLNYLQTTDQRTHDFKYYTKKDQELSKEIEIKIRKIERLQANLHHWRTKLTQNTRESAQRNEVLLLEKNKVLYYFQQLKVRMNMFRRVQICRLAELTQDAHTCKQKISKRVVLAERIIVLAEMARRMETEQEKIVPFQNTIDPSNPTAAISSAKRATDTSGLLDHAYFESGGKAEVHHNALALQTSTWMHDGGPVPKWSHLDQFLQKYNKVLLDKLAIESERKGLEQENTELQAILKQYFDGVSVNDSVMQASNPLLIVNGKVKAPPQTTLMDRMEQSTVVDANHMVTTSRVGTSFF</sequence>
<reference evidence="15" key="1">
    <citation type="submission" date="2021-11" db="EMBL/GenBank/DDBJ databases">
        <authorList>
            <consortium name="Genoscope - CEA"/>
            <person name="William W."/>
        </authorList>
    </citation>
    <scope>NUCLEOTIDE SEQUENCE</scope>
</reference>
<evidence type="ECO:0000256" key="1">
    <source>
        <dbReference type="ARBA" id="ARBA00004611"/>
    </source>
</evidence>
<name>A0A8J2SCG7_9STRA</name>
<dbReference type="GO" id="GO:0003352">
    <property type="term" value="P:regulation of cilium movement"/>
    <property type="evidence" value="ECO:0007669"/>
    <property type="project" value="TreeGrafter"/>
</dbReference>
<protein>
    <recommendedName>
        <fullName evidence="10">Dynein regulatory complex subunit 2</fullName>
    </recommendedName>
</protein>
<evidence type="ECO:0000256" key="8">
    <source>
        <dbReference type="ARBA" id="ARBA00037841"/>
    </source>
</evidence>
<dbReference type="Pfam" id="PF14775">
    <property type="entry name" value="NYD-SP28_assoc"/>
    <property type="match status" value="1"/>
</dbReference>
<evidence type="ECO:0000313" key="16">
    <source>
        <dbReference type="Proteomes" id="UP000789595"/>
    </source>
</evidence>
<keyword evidence="7" id="KW-0966">Cell projection</keyword>
<evidence type="ECO:0000256" key="6">
    <source>
        <dbReference type="ARBA" id="ARBA00023212"/>
    </source>
</evidence>
<keyword evidence="16" id="KW-1185">Reference proteome</keyword>
<organism evidence="15 16">
    <name type="scientific">Pelagomonas calceolata</name>
    <dbReference type="NCBI Taxonomy" id="35677"/>
    <lineage>
        <taxon>Eukaryota</taxon>
        <taxon>Sar</taxon>
        <taxon>Stramenopiles</taxon>
        <taxon>Ochrophyta</taxon>
        <taxon>Pelagophyceae</taxon>
        <taxon>Pelagomonadales</taxon>
        <taxon>Pelagomonadaceae</taxon>
        <taxon>Pelagomonas</taxon>
    </lineage>
</organism>
<keyword evidence="6" id="KW-0206">Cytoskeleton</keyword>
<dbReference type="InterPro" id="IPR039750">
    <property type="entry name" value="DRC1/DRC2"/>
</dbReference>
<feature type="domain" description="Dynein regulatory complex protein 1/2 N-terminal" evidence="13">
    <location>
        <begin position="98"/>
        <end position="195"/>
    </location>
</feature>
<dbReference type="PANTHER" id="PTHR21625">
    <property type="entry name" value="NYD-SP28 PROTEIN"/>
    <property type="match status" value="1"/>
</dbReference>
<keyword evidence="5" id="KW-0969">Cilium</keyword>
<evidence type="ECO:0000256" key="2">
    <source>
        <dbReference type="ARBA" id="ARBA00022490"/>
    </source>
</evidence>
<evidence type="ECO:0000256" key="11">
    <source>
        <dbReference type="ARBA" id="ARBA00045865"/>
    </source>
</evidence>
<dbReference type="InterPro" id="IPR029440">
    <property type="entry name" value="DRC1_C"/>
</dbReference>
<evidence type="ECO:0000259" key="13">
    <source>
        <dbReference type="Pfam" id="PF14772"/>
    </source>
</evidence>
<proteinExistence type="inferred from homology"/>
<comment type="similarity">
    <text evidence="9">Belongs to the DRC2 family.</text>
</comment>
<dbReference type="PANTHER" id="PTHR21625:SF0">
    <property type="entry name" value="DYNEIN REGULATORY COMPLEX SUBUNIT 2"/>
    <property type="match status" value="1"/>
</dbReference>
<evidence type="ECO:0000256" key="5">
    <source>
        <dbReference type="ARBA" id="ARBA00023069"/>
    </source>
</evidence>
<evidence type="ECO:0000256" key="9">
    <source>
        <dbReference type="ARBA" id="ARBA00038424"/>
    </source>
</evidence>
<evidence type="ECO:0000256" key="7">
    <source>
        <dbReference type="ARBA" id="ARBA00023273"/>
    </source>
</evidence>
<keyword evidence="2" id="KW-0963">Cytoplasm</keyword>
<comment type="caution">
    <text evidence="15">The sequence shown here is derived from an EMBL/GenBank/DDBJ whole genome shotgun (WGS) entry which is preliminary data.</text>
</comment>
<dbReference type="EMBL" id="CAKKNE010000001">
    <property type="protein sequence ID" value="CAH0365101.1"/>
    <property type="molecule type" value="Genomic_DNA"/>
</dbReference>
<dbReference type="Proteomes" id="UP000789595">
    <property type="component" value="Unassembled WGS sequence"/>
</dbReference>
<evidence type="ECO:0000259" key="14">
    <source>
        <dbReference type="Pfam" id="PF14775"/>
    </source>
</evidence>
<comment type="subcellular location">
    <subcellularLocation>
        <location evidence="1">Cytoplasm</location>
        <location evidence="1">Cytoskeleton</location>
        <location evidence="1">Flagellum axoneme</location>
    </subcellularLocation>
    <subcellularLocation>
        <location evidence="8">Cytoplasm</location>
        <location evidence="8">Cytoskeleton</location>
        <location evidence="8">Flagellum basal body</location>
    </subcellularLocation>
</comment>
<dbReference type="GO" id="GO:0005858">
    <property type="term" value="C:axonemal dynein complex"/>
    <property type="evidence" value="ECO:0007669"/>
    <property type="project" value="InterPro"/>
</dbReference>
<feature type="coiled-coil region" evidence="12">
    <location>
        <begin position="322"/>
        <end position="356"/>
    </location>
</feature>
<dbReference type="GO" id="GO:0070286">
    <property type="term" value="P:axonemal dynein complex assembly"/>
    <property type="evidence" value="ECO:0007669"/>
    <property type="project" value="InterPro"/>
</dbReference>
<evidence type="ECO:0000256" key="12">
    <source>
        <dbReference type="SAM" id="Coils"/>
    </source>
</evidence>
<dbReference type="GO" id="GO:0060285">
    <property type="term" value="P:cilium-dependent cell motility"/>
    <property type="evidence" value="ECO:0007669"/>
    <property type="project" value="TreeGrafter"/>
</dbReference>
<dbReference type="InterPro" id="IPR039505">
    <property type="entry name" value="DRC1/2_N"/>
</dbReference>
<dbReference type="Pfam" id="PF14772">
    <property type="entry name" value="NYD-SP28"/>
    <property type="match status" value="1"/>
</dbReference>
<evidence type="ECO:0000256" key="4">
    <source>
        <dbReference type="ARBA" id="ARBA00023054"/>
    </source>
</evidence>
<keyword evidence="4 12" id="KW-0175">Coiled coil</keyword>
<gene>
    <name evidence="15" type="ORF">PECAL_1P15120</name>
</gene>
<feature type="domain" description="Dynein regulatory complex protein 1 C-terminal" evidence="14">
    <location>
        <begin position="498"/>
        <end position="539"/>
    </location>
</feature>
<dbReference type="AlphaFoldDB" id="A0A8J2SCG7"/>
<feature type="coiled-coil region" evidence="12">
    <location>
        <begin position="97"/>
        <end position="135"/>
    </location>
</feature>
<evidence type="ECO:0000256" key="3">
    <source>
        <dbReference type="ARBA" id="ARBA00022846"/>
    </source>
</evidence>
<evidence type="ECO:0000313" key="15">
    <source>
        <dbReference type="EMBL" id="CAH0365101.1"/>
    </source>
</evidence>